<keyword evidence="2" id="KW-1185">Reference proteome</keyword>
<evidence type="ECO:0000313" key="2">
    <source>
        <dbReference type="Proteomes" id="UP001642487"/>
    </source>
</evidence>
<dbReference type="Proteomes" id="UP001642487">
    <property type="component" value="Chromosome 8"/>
</dbReference>
<reference evidence="1 2" key="1">
    <citation type="submission" date="2024-03" db="EMBL/GenBank/DDBJ databases">
        <authorList>
            <person name="Gkanogiannis A."/>
            <person name="Becerra Lopez-Lavalle L."/>
        </authorList>
    </citation>
    <scope>NUCLEOTIDE SEQUENCE [LARGE SCALE GENOMIC DNA]</scope>
</reference>
<proteinExistence type="predicted"/>
<evidence type="ECO:0000313" key="1">
    <source>
        <dbReference type="EMBL" id="CAK9327811.1"/>
    </source>
</evidence>
<name>A0ABP0Z549_9ROSI</name>
<organism evidence="1 2">
    <name type="scientific">Citrullus colocynthis</name>
    <name type="common">colocynth</name>
    <dbReference type="NCBI Taxonomy" id="252529"/>
    <lineage>
        <taxon>Eukaryota</taxon>
        <taxon>Viridiplantae</taxon>
        <taxon>Streptophyta</taxon>
        <taxon>Embryophyta</taxon>
        <taxon>Tracheophyta</taxon>
        <taxon>Spermatophyta</taxon>
        <taxon>Magnoliopsida</taxon>
        <taxon>eudicotyledons</taxon>
        <taxon>Gunneridae</taxon>
        <taxon>Pentapetalae</taxon>
        <taxon>rosids</taxon>
        <taxon>fabids</taxon>
        <taxon>Cucurbitales</taxon>
        <taxon>Cucurbitaceae</taxon>
        <taxon>Benincaseae</taxon>
        <taxon>Citrullus</taxon>
    </lineage>
</organism>
<gene>
    <name evidence="1" type="ORF">CITCOLO1_LOCUS20200</name>
</gene>
<sequence length="116" mass="13294">MGTYRGRIEGKFEATMKEAKRRGGVPMVVEAKREVPDPNSDCSLPNTLLYRERIQCILGDLLLLLSYFTENLLLLSIQFTHKEMKEFKGFNLILLHTEDLGLMVIFAIDGDLVKFQ</sequence>
<protein>
    <submittedName>
        <fullName evidence="1">Uncharacterized protein</fullName>
    </submittedName>
</protein>
<dbReference type="EMBL" id="OZ021742">
    <property type="protein sequence ID" value="CAK9327811.1"/>
    <property type="molecule type" value="Genomic_DNA"/>
</dbReference>
<accession>A0ABP0Z549</accession>